<dbReference type="NCBIfam" id="TIGR02532">
    <property type="entry name" value="IV_pilin_GFxxxE"/>
    <property type="match status" value="1"/>
</dbReference>
<dbReference type="InterPro" id="IPR012902">
    <property type="entry name" value="N_methyl_site"/>
</dbReference>
<organism evidence="2 3">
    <name type="scientific">Variovorax humicola</name>
    <dbReference type="NCBI Taxonomy" id="1769758"/>
    <lineage>
        <taxon>Bacteria</taxon>
        <taxon>Pseudomonadati</taxon>
        <taxon>Pseudomonadota</taxon>
        <taxon>Betaproteobacteria</taxon>
        <taxon>Burkholderiales</taxon>
        <taxon>Comamonadaceae</taxon>
        <taxon>Variovorax</taxon>
    </lineage>
</organism>
<dbReference type="EMBL" id="JBBKZV010000001">
    <property type="protein sequence ID" value="MEJ8820556.1"/>
    <property type="molecule type" value="Genomic_DNA"/>
</dbReference>
<keyword evidence="1" id="KW-0472">Membrane</keyword>
<dbReference type="Pfam" id="PF07963">
    <property type="entry name" value="N_methyl"/>
    <property type="match status" value="1"/>
</dbReference>
<name>A0ABU8VRY0_9BURK</name>
<keyword evidence="1" id="KW-1133">Transmembrane helix</keyword>
<protein>
    <submittedName>
        <fullName evidence="2">Type II secretion system protein</fullName>
    </submittedName>
</protein>
<proteinExistence type="predicted"/>
<dbReference type="SUPFAM" id="SSF54523">
    <property type="entry name" value="Pili subunits"/>
    <property type="match status" value="1"/>
</dbReference>
<keyword evidence="3" id="KW-1185">Reference proteome</keyword>
<evidence type="ECO:0000313" key="2">
    <source>
        <dbReference type="EMBL" id="MEJ8820556.1"/>
    </source>
</evidence>
<keyword evidence="1" id="KW-0812">Transmembrane</keyword>
<gene>
    <name evidence="2" type="ORF">WKW80_00720</name>
</gene>
<reference evidence="2 3" key="1">
    <citation type="submission" date="2024-03" db="EMBL/GenBank/DDBJ databases">
        <title>Novel species of the genus Variovorax.</title>
        <authorList>
            <person name="Liu Q."/>
            <person name="Xin Y.-H."/>
        </authorList>
    </citation>
    <scope>NUCLEOTIDE SEQUENCE [LARGE SCALE GENOMIC DNA]</scope>
    <source>
        <strain evidence="2 3">KACC 18501</strain>
    </source>
</reference>
<feature type="transmembrane region" description="Helical" evidence="1">
    <location>
        <begin position="21"/>
        <end position="41"/>
    </location>
</feature>
<accession>A0ABU8VRY0</accession>
<dbReference type="InterPro" id="IPR045584">
    <property type="entry name" value="Pilin-like"/>
</dbReference>
<dbReference type="PROSITE" id="PS00409">
    <property type="entry name" value="PROKAR_NTER_METHYL"/>
    <property type="match status" value="1"/>
</dbReference>
<evidence type="ECO:0000256" key="1">
    <source>
        <dbReference type="SAM" id="Phobius"/>
    </source>
</evidence>
<comment type="caution">
    <text evidence="2">The sequence shown here is derived from an EMBL/GenBank/DDBJ whole genome shotgun (WGS) entry which is preliminary data.</text>
</comment>
<dbReference type="Proteomes" id="UP001363010">
    <property type="component" value="Unassembled WGS sequence"/>
</dbReference>
<sequence>MRSTGTSLKPGKRAMRKAAGFTLIELIVTLTILALLATVALPMTQIAAVRSDEQDLRRAVFQIRAGIDAYKKAYDDGKLQKAVDATGYPPSLSVLVDGVRDVTDQTGRRMFFLRRIPRDPFCDCPSRSNEQTWGLRSYASPPDAPQEGRDVYDVYSLSKRTAVDGTHYADW</sequence>
<dbReference type="Gene3D" id="3.30.700.10">
    <property type="entry name" value="Glycoprotein, Type 4 Pilin"/>
    <property type="match status" value="1"/>
</dbReference>
<evidence type="ECO:0000313" key="3">
    <source>
        <dbReference type="Proteomes" id="UP001363010"/>
    </source>
</evidence>
<dbReference type="RefSeq" id="WP_340361616.1">
    <property type="nucleotide sequence ID" value="NZ_JBBKZV010000001.1"/>
</dbReference>